<organism evidence="10 11">
    <name type="scientific">Rhipicephalus sanguineus</name>
    <name type="common">Brown dog tick</name>
    <name type="synonym">Ixodes sanguineus</name>
    <dbReference type="NCBI Taxonomy" id="34632"/>
    <lineage>
        <taxon>Eukaryota</taxon>
        <taxon>Metazoa</taxon>
        <taxon>Ecdysozoa</taxon>
        <taxon>Arthropoda</taxon>
        <taxon>Chelicerata</taxon>
        <taxon>Arachnida</taxon>
        <taxon>Acari</taxon>
        <taxon>Parasitiformes</taxon>
        <taxon>Ixodida</taxon>
        <taxon>Ixodoidea</taxon>
        <taxon>Ixodidae</taxon>
        <taxon>Rhipicephalinae</taxon>
        <taxon>Rhipicephalus</taxon>
        <taxon>Rhipicephalus</taxon>
    </lineage>
</organism>
<dbReference type="Pfam" id="PF04494">
    <property type="entry name" value="TFIID_NTD2"/>
    <property type="match status" value="1"/>
</dbReference>
<keyword evidence="4" id="KW-0677">Repeat</keyword>
<feature type="domain" description="TFIID subunit TAF5 NTD2" evidence="9">
    <location>
        <begin position="65"/>
        <end position="195"/>
    </location>
</feature>
<evidence type="ECO:0000256" key="5">
    <source>
        <dbReference type="ARBA" id="ARBA00023015"/>
    </source>
</evidence>
<dbReference type="Gene3D" id="1.25.40.500">
    <property type="entry name" value="TFIID subunit TAF5, NTD2 domain"/>
    <property type="match status" value="1"/>
</dbReference>
<feature type="repeat" description="WD" evidence="8">
    <location>
        <begin position="430"/>
        <end position="471"/>
    </location>
</feature>
<name>A0A9D4T4W0_RHISA</name>
<dbReference type="Pfam" id="PF00400">
    <property type="entry name" value="WD40"/>
    <property type="match status" value="6"/>
</dbReference>
<dbReference type="Proteomes" id="UP000821837">
    <property type="component" value="Unassembled WGS sequence"/>
</dbReference>
<comment type="caution">
    <text evidence="10">The sequence shown here is derived from an EMBL/GenBank/DDBJ whole genome shotgun (WGS) entry which is preliminary data.</text>
</comment>
<dbReference type="InterPro" id="IPR015943">
    <property type="entry name" value="WD40/YVTN_repeat-like_dom_sf"/>
</dbReference>
<evidence type="ECO:0000313" key="11">
    <source>
        <dbReference type="Proteomes" id="UP000821837"/>
    </source>
</evidence>
<comment type="similarity">
    <text evidence="2">Belongs to the WD repeat TAF5 family.</text>
</comment>
<dbReference type="InterPro" id="IPR020472">
    <property type="entry name" value="WD40_PAC1"/>
</dbReference>
<dbReference type="SUPFAM" id="SSF160897">
    <property type="entry name" value="Taf5 N-terminal domain-like"/>
    <property type="match status" value="1"/>
</dbReference>
<evidence type="ECO:0000256" key="2">
    <source>
        <dbReference type="ARBA" id="ARBA00009435"/>
    </source>
</evidence>
<feature type="repeat" description="WD" evidence="8">
    <location>
        <begin position="514"/>
        <end position="548"/>
    </location>
</feature>
<accession>A0A9D4T4W0</accession>
<evidence type="ECO:0000256" key="7">
    <source>
        <dbReference type="ARBA" id="ARBA00023242"/>
    </source>
</evidence>
<dbReference type="GO" id="GO:0016251">
    <property type="term" value="F:RNA polymerase II general transcription initiation factor activity"/>
    <property type="evidence" value="ECO:0007669"/>
    <property type="project" value="TreeGrafter"/>
</dbReference>
<keyword evidence="11" id="KW-1185">Reference proteome</keyword>
<evidence type="ECO:0000256" key="8">
    <source>
        <dbReference type="PROSITE-ProRule" id="PRU00221"/>
    </source>
</evidence>
<feature type="repeat" description="WD" evidence="8">
    <location>
        <begin position="388"/>
        <end position="429"/>
    </location>
</feature>
<dbReference type="InterPro" id="IPR037264">
    <property type="entry name" value="TFIID_NTD2_sf"/>
</dbReference>
<dbReference type="CDD" id="cd08044">
    <property type="entry name" value="TAF5_NTD2"/>
    <property type="match status" value="1"/>
</dbReference>
<dbReference type="InterPro" id="IPR007582">
    <property type="entry name" value="TFIID_NTD2"/>
</dbReference>
<dbReference type="PROSITE" id="PS50294">
    <property type="entry name" value="WD_REPEATS_REGION"/>
    <property type="match status" value="4"/>
</dbReference>
<evidence type="ECO:0000259" key="9">
    <source>
        <dbReference type="Pfam" id="PF04494"/>
    </source>
</evidence>
<evidence type="ECO:0000313" key="10">
    <source>
        <dbReference type="EMBL" id="KAH7969943.1"/>
    </source>
</evidence>
<keyword evidence="6" id="KW-0804">Transcription</keyword>
<dbReference type="Gene3D" id="2.130.10.10">
    <property type="entry name" value="YVTN repeat-like/Quinoprotein amine dehydrogenase"/>
    <property type="match status" value="2"/>
</dbReference>
<reference evidence="10" key="2">
    <citation type="submission" date="2021-09" db="EMBL/GenBank/DDBJ databases">
        <authorList>
            <person name="Jia N."/>
            <person name="Wang J."/>
            <person name="Shi W."/>
            <person name="Du L."/>
            <person name="Sun Y."/>
            <person name="Zhan W."/>
            <person name="Jiang J."/>
            <person name="Wang Q."/>
            <person name="Zhang B."/>
            <person name="Ji P."/>
            <person name="Sakyi L.B."/>
            <person name="Cui X."/>
            <person name="Yuan T."/>
            <person name="Jiang B."/>
            <person name="Yang W."/>
            <person name="Lam T.T.-Y."/>
            <person name="Chang Q."/>
            <person name="Ding S."/>
            <person name="Wang X."/>
            <person name="Zhu J."/>
            <person name="Ruan X."/>
            <person name="Zhao L."/>
            <person name="Wei J."/>
            <person name="Que T."/>
            <person name="Du C."/>
            <person name="Cheng J."/>
            <person name="Dai P."/>
            <person name="Han X."/>
            <person name="Huang E."/>
            <person name="Gao Y."/>
            <person name="Liu J."/>
            <person name="Shao H."/>
            <person name="Ye R."/>
            <person name="Li L."/>
            <person name="Wei W."/>
            <person name="Wang X."/>
            <person name="Wang C."/>
            <person name="Huo Q."/>
            <person name="Li W."/>
            <person name="Guo W."/>
            <person name="Chen H."/>
            <person name="Chen S."/>
            <person name="Zhou L."/>
            <person name="Zhou L."/>
            <person name="Ni X."/>
            <person name="Tian J."/>
            <person name="Zhou Y."/>
            <person name="Sheng Y."/>
            <person name="Liu T."/>
            <person name="Pan Y."/>
            <person name="Xia L."/>
            <person name="Li J."/>
            <person name="Zhao F."/>
            <person name="Cao W."/>
        </authorList>
    </citation>
    <scope>NUCLEOTIDE SEQUENCE</scope>
    <source>
        <strain evidence="10">Rsan-2018</strain>
        <tissue evidence="10">Larvae</tissue>
    </source>
</reference>
<dbReference type="PANTHER" id="PTHR19879:SF1">
    <property type="entry name" value="CANNONBALL-RELATED"/>
    <property type="match status" value="1"/>
</dbReference>
<dbReference type="PANTHER" id="PTHR19879">
    <property type="entry name" value="TRANSCRIPTION INITIATION FACTOR TFIID"/>
    <property type="match status" value="1"/>
</dbReference>
<dbReference type="SMART" id="SM00320">
    <property type="entry name" value="WD40"/>
    <property type="match status" value="6"/>
</dbReference>
<keyword evidence="7" id="KW-0539">Nucleus</keyword>
<evidence type="ECO:0000256" key="1">
    <source>
        <dbReference type="ARBA" id="ARBA00004123"/>
    </source>
</evidence>
<dbReference type="PROSITE" id="PS50082">
    <property type="entry name" value="WD_REPEATS_2"/>
    <property type="match status" value="4"/>
</dbReference>
<gene>
    <name evidence="10" type="ORF">HPB52_022999</name>
</gene>
<dbReference type="AlphaFoldDB" id="A0A9D4T4W0"/>
<proteinExistence type="inferred from homology"/>
<dbReference type="PRINTS" id="PR00320">
    <property type="entry name" value="GPROTEINBRPT"/>
</dbReference>
<dbReference type="VEuPathDB" id="VectorBase:RSAN_052059"/>
<protein>
    <recommendedName>
        <fullName evidence="9">TFIID subunit TAF5 NTD2 domain-containing protein</fullName>
    </recommendedName>
</protein>
<dbReference type="SUPFAM" id="SSF50978">
    <property type="entry name" value="WD40 repeat-like"/>
    <property type="match status" value="1"/>
</dbReference>
<feature type="repeat" description="WD" evidence="8">
    <location>
        <begin position="472"/>
        <end position="513"/>
    </location>
</feature>
<sequence length="608" mass="66924">MKKNRNEMVAAAVGRYLKGRQYMDCDSFKKADVKLQQSVADYALNGTVASETGAKNVLSYSPVNKDAQAVEQQFSKLKNFIADACEPFKSELTFMLFPVFVHLYLELISNGQKSSAQKFHNRHRSTFQSSDQYRMIMDMLPSITSASDVPSHPHVKEFRENKYSVKLSDDSLEYVLNFLRDSDNLILLQVFNLHIDIDVQLAHEKMNGDAQALGLQQQLVSSSTAARAGSADNKQAPSIEHCKESLTSLRQAIKNVKEGAPCIPSICLYTVNDRLSGLCSASQVEDGSLLACGFEDSSIRLWSLLPRPLRTDPPDVDISRVRLYCDDDEMGHCGAPQESDSRLLRGHRGPVYDLDFLPGKELMLSCSEDTTGKLRAWSLKTHSNVSIYRGHSYPVWDLDVGPLGLYFATASKDSTAKIWTLERTYPLRILAGHNMDVDCVKFHPNSNYVATGSSDRCLRLWSVQDGRVVRSLPAHRGTIFALAFSPDGQLLASAGEDRRIKVWDLGSSSLLKELRGHTDAVYSISFSRDGSVLASGGAEPLVHLWDLRRSVGSSPSDADPNGHMSPEHLASFPTSTSALHLVRYAPRNLLTLAGSAAAGTGADISSIS</sequence>
<dbReference type="InterPro" id="IPR019775">
    <property type="entry name" value="WD40_repeat_CS"/>
</dbReference>
<keyword evidence="3 8" id="KW-0853">WD repeat</keyword>
<dbReference type="CDD" id="cd00200">
    <property type="entry name" value="WD40"/>
    <property type="match status" value="1"/>
</dbReference>
<dbReference type="InterPro" id="IPR001680">
    <property type="entry name" value="WD40_rpt"/>
</dbReference>
<reference evidence="10" key="1">
    <citation type="journal article" date="2020" name="Cell">
        <title>Large-Scale Comparative Analyses of Tick Genomes Elucidate Their Genetic Diversity and Vector Capacities.</title>
        <authorList>
            <consortium name="Tick Genome and Microbiome Consortium (TIGMIC)"/>
            <person name="Jia N."/>
            <person name="Wang J."/>
            <person name="Shi W."/>
            <person name="Du L."/>
            <person name="Sun Y."/>
            <person name="Zhan W."/>
            <person name="Jiang J.F."/>
            <person name="Wang Q."/>
            <person name="Zhang B."/>
            <person name="Ji P."/>
            <person name="Bell-Sakyi L."/>
            <person name="Cui X.M."/>
            <person name="Yuan T.T."/>
            <person name="Jiang B.G."/>
            <person name="Yang W.F."/>
            <person name="Lam T.T."/>
            <person name="Chang Q.C."/>
            <person name="Ding S.J."/>
            <person name="Wang X.J."/>
            <person name="Zhu J.G."/>
            <person name="Ruan X.D."/>
            <person name="Zhao L."/>
            <person name="Wei J.T."/>
            <person name="Ye R.Z."/>
            <person name="Que T.C."/>
            <person name="Du C.H."/>
            <person name="Zhou Y.H."/>
            <person name="Cheng J.X."/>
            <person name="Dai P.F."/>
            <person name="Guo W.B."/>
            <person name="Han X.H."/>
            <person name="Huang E.J."/>
            <person name="Li L.F."/>
            <person name="Wei W."/>
            <person name="Gao Y.C."/>
            <person name="Liu J.Z."/>
            <person name="Shao H.Z."/>
            <person name="Wang X."/>
            <person name="Wang C.C."/>
            <person name="Yang T.C."/>
            <person name="Huo Q.B."/>
            <person name="Li W."/>
            <person name="Chen H.Y."/>
            <person name="Chen S.E."/>
            <person name="Zhou L.G."/>
            <person name="Ni X.B."/>
            <person name="Tian J.H."/>
            <person name="Sheng Y."/>
            <person name="Liu T."/>
            <person name="Pan Y.S."/>
            <person name="Xia L.Y."/>
            <person name="Li J."/>
            <person name="Zhao F."/>
            <person name="Cao W.C."/>
        </authorList>
    </citation>
    <scope>NUCLEOTIDE SEQUENCE</scope>
    <source>
        <strain evidence="10">Rsan-2018</strain>
    </source>
</reference>
<evidence type="ECO:0000256" key="3">
    <source>
        <dbReference type="ARBA" id="ARBA00022574"/>
    </source>
</evidence>
<dbReference type="PROSITE" id="PS00678">
    <property type="entry name" value="WD_REPEATS_1"/>
    <property type="match status" value="1"/>
</dbReference>
<dbReference type="GO" id="GO:0006367">
    <property type="term" value="P:transcription initiation at RNA polymerase II promoter"/>
    <property type="evidence" value="ECO:0007669"/>
    <property type="project" value="TreeGrafter"/>
</dbReference>
<keyword evidence="5" id="KW-0805">Transcription regulation</keyword>
<dbReference type="InterPro" id="IPR036322">
    <property type="entry name" value="WD40_repeat_dom_sf"/>
</dbReference>
<comment type="subcellular location">
    <subcellularLocation>
        <location evidence="1">Nucleus</location>
    </subcellularLocation>
</comment>
<evidence type="ECO:0000256" key="4">
    <source>
        <dbReference type="ARBA" id="ARBA00022737"/>
    </source>
</evidence>
<dbReference type="GO" id="GO:0005669">
    <property type="term" value="C:transcription factor TFIID complex"/>
    <property type="evidence" value="ECO:0007669"/>
    <property type="project" value="TreeGrafter"/>
</dbReference>
<dbReference type="EMBL" id="JABSTV010001248">
    <property type="protein sequence ID" value="KAH7969943.1"/>
    <property type="molecule type" value="Genomic_DNA"/>
</dbReference>
<evidence type="ECO:0000256" key="6">
    <source>
        <dbReference type="ARBA" id="ARBA00023163"/>
    </source>
</evidence>